<sequence length="278" mass="31379">MTDLRVRLQEDTLPIREVEGSERKRGRLVDRADNFGQSRGRFNIDRIVSTELRREFYAADWFHTIVNTKTHRVVCIVMAFYIGLFLFHVGPVTFDTFIRVCFFSVQTMMTIGYGADDVFFGNCPSMLVLITMQSITGVFASSILFGLMLKRLVRASSRAQTIVFSENAIVRASATDDELYLVIRVAEMRSHQLCQAYVHAYAMCDTTDVIGDTAAASEGAAVHALPMTLTHPTGEMLLVTPCFILHRLDVRSPLLPPELDPMHTRPPADWYDIPQLSH</sequence>
<keyword evidence="7 12" id="KW-1133">Transmembrane helix</keyword>
<keyword evidence="6 11" id="KW-0630">Potassium</keyword>
<evidence type="ECO:0000256" key="8">
    <source>
        <dbReference type="ARBA" id="ARBA00023065"/>
    </source>
</evidence>
<evidence type="ECO:0000256" key="5">
    <source>
        <dbReference type="ARBA" id="ARBA00022882"/>
    </source>
</evidence>
<evidence type="ECO:0000256" key="11">
    <source>
        <dbReference type="RuleBase" id="RU003822"/>
    </source>
</evidence>
<dbReference type="AlphaFoldDB" id="A0A0M0JGX3"/>
<evidence type="ECO:0000256" key="3">
    <source>
        <dbReference type="ARBA" id="ARBA00022538"/>
    </source>
</evidence>
<evidence type="ECO:0000313" key="15">
    <source>
        <dbReference type="EMBL" id="KOO25720.1"/>
    </source>
</evidence>
<dbReference type="InterPro" id="IPR013518">
    <property type="entry name" value="K_chnl_inward-rec_Kir_cyto"/>
</dbReference>
<dbReference type="Gene3D" id="2.60.40.1400">
    <property type="entry name" value="G protein-activated inward rectifier potassium channel 1"/>
    <property type="match status" value="1"/>
</dbReference>
<dbReference type="GO" id="GO:0034702">
    <property type="term" value="C:monoatomic ion channel complex"/>
    <property type="evidence" value="ECO:0007669"/>
    <property type="project" value="UniProtKB-KW"/>
</dbReference>
<evidence type="ECO:0000256" key="7">
    <source>
        <dbReference type="ARBA" id="ARBA00022989"/>
    </source>
</evidence>
<keyword evidence="5 11" id="KW-0851">Voltage-gated channel</keyword>
<dbReference type="GO" id="GO:0005242">
    <property type="term" value="F:inward rectifier potassium channel activity"/>
    <property type="evidence" value="ECO:0007669"/>
    <property type="project" value="InterPro"/>
</dbReference>
<evidence type="ECO:0000256" key="6">
    <source>
        <dbReference type="ARBA" id="ARBA00022958"/>
    </source>
</evidence>
<dbReference type="GO" id="GO:0005886">
    <property type="term" value="C:plasma membrane"/>
    <property type="evidence" value="ECO:0007669"/>
    <property type="project" value="TreeGrafter"/>
</dbReference>
<comment type="caution">
    <text evidence="15">The sequence shown here is derived from an EMBL/GenBank/DDBJ whole genome shotgun (WGS) entry which is preliminary data.</text>
</comment>
<dbReference type="GO" id="GO:0034765">
    <property type="term" value="P:regulation of monoatomic ion transmembrane transport"/>
    <property type="evidence" value="ECO:0007669"/>
    <property type="project" value="TreeGrafter"/>
</dbReference>
<protein>
    <submittedName>
        <fullName evidence="15">Inward rectifier k channel (Irk-c) family protein</fullName>
    </submittedName>
</protein>
<organism evidence="15 16">
    <name type="scientific">Chrysochromulina tobinii</name>
    <dbReference type="NCBI Taxonomy" id="1460289"/>
    <lineage>
        <taxon>Eukaryota</taxon>
        <taxon>Haptista</taxon>
        <taxon>Haptophyta</taxon>
        <taxon>Prymnesiophyceae</taxon>
        <taxon>Prymnesiales</taxon>
        <taxon>Chrysochromulinaceae</taxon>
        <taxon>Chrysochromulina</taxon>
    </lineage>
</organism>
<dbReference type="InterPro" id="IPR014756">
    <property type="entry name" value="Ig_E-set"/>
</dbReference>
<dbReference type="PANTHER" id="PTHR11767">
    <property type="entry name" value="INWARD RECTIFIER POTASSIUM CHANNEL"/>
    <property type="match status" value="1"/>
</dbReference>
<feature type="transmembrane region" description="Helical" evidence="12">
    <location>
        <begin position="127"/>
        <end position="149"/>
    </location>
</feature>
<keyword evidence="8 11" id="KW-0406">Ion transport</keyword>
<evidence type="ECO:0000259" key="13">
    <source>
        <dbReference type="Pfam" id="PF01007"/>
    </source>
</evidence>
<dbReference type="Gene3D" id="1.10.287.70">
    <property type="match status" value="1"/>
</dbReference>
<dbReference type="OrthoDB" id="273257at2759"/>
<evidence type="ECO:0000256" key="12">
    <source>
        <dbReference type="SAM" id="Phobius"/>
    </source>
</evidence>
<evidence type="ECO:0000256" key="2">
    <source>
        <dbReference type="ARBA" id="ARBA00022448"/>
    </source>
</evidence>
<feature type="transmembrane region" description="Helical" evidence="12">
    <location>
        <begin position="70"/>
        <end position="89"/>
    </location>
</feature>
<gene>
    <name evidence="15" type="ORF">Ctob_010865</name>
</gene>
<dbReference type="PANTHER" id="PTHR11767:SF103">
    <property type="entry name" value="POTASSIUM CHANNEL INWARDLY RECTIFYING TRANSMEMBRANE DOMAIN-CONTAINING PROTEIN"/>
    <property type="match status" value="1"/>
</dbReference>
<keyword evidence="10 11" id="KW-0407">Ion channel</keyword>
<dbReference type="Pfam" id="PF01007">
    <property type="entry name" value="IRK"/>
    <property type="match status" value="1"/>
</dbReference>
<feature type="domain" description="Potassium channel inwardly rectifying transmembrane" evidence="13">
    <location>
        <begin position="94"/>
        <end position="154"/>
    </location>
</feature>
<evidence type="ECO:0000256" key="4">
    <source>
        <dbReference type="ARBA" id="ARBA00022692"/>
    </source>
</evidence>
<keyword evidence="9 12" id="KW-0472">Membrane</keyword>
<dbReference type="SUPFAM" id="SSF81324">
    <property type="entry name" value="Voltage-gated potassium channels"/>
    <property type="match status" value="1"/>
</dbReference>
<proteinExistence type="inferred from homology"/>
<feature type="domain" description="Inward rectifier potassium channel C-terminal" evidence="14">
    <location>
        <begin position="162"/>
        <end position="255"/>
    </location>
</feature>
<dbReference type="InterPro" id="IPR040445">
    <property type="entry name" value="Kir_TM"/>
</dbReference>
<accession>A0A0M0JGX3</accession>
<keyword evidence="3 11" id="KW-0633">Potassium transport</keyword>
<keyword evidence="16" id="KW-1185">Reference proteome</keyword>
<name>A0A0M0JGX3_9EUKA</name>
<dbReference type="Proteomes" id="UP000037460">
    <property type="component" value="Unassembled WGS sequence"/>
</dbReference>
<dbReference type="GO" id="GO:1990573">
    <property type="term" value="P:potassium ion import across plasma membrane"/>
    <property type="evidence" value="ECO:0007669"/>
    <property type="project" value="TreeGrafter"/>
</dbReference>
<dbReference type="InterPro" id="IPR016449">
    <property type="entry name" value="K_chnl_inward-rec_Kir"/>
</dbReference>
<evidence type="ECO:0000313" key="16">
    <source>
        <dbReference type="Proteomes" id="UP000037460"/>
    </source>
</evidence>
<comment type="similarity">
    <text evidence="11">Belongs to the inward rectifier-type potassium channel (TC 1.A.2.1) family.</text>
</comment>
<evidence type="ECO:0000256" key="1">
    <source>
        <dbReference type="ARBA" id="ARBA00004141"/>
    </source>
</evidence>
<dbReference type="SUPFAM" id="SSF81296">
    <property type="entry name" value="E set domains"/>
    <property type="match status" value="1"/>
</dbReference>
<keyword evidence="4 11" id="KW-0812">Transmembrane</keyword>
<keyword evidence="2 11" id="KW-0813">Transport</keyword>
<evidence type="ECO:0000256" key="9">
    <source>
        <dbReference type="ARBA" id="ARBA00023136"/>
    </source>
</evidence>
<dbReference type="Pfam" id="PF17655">
    <property type="entry name" value="IRK_C"/>
    <property type="match status" value="1"/>
</dbReference>
<dbReference type="EMBL" id="JWZX01002938">
    <property type="protein sequence ID" value="KOO25720.1"/>
    <property type="molecule type" value="Genomic_DNA"/>
</dbReference>
<evidence type="ECO:0000256" key="10">
    <source>
        <dbReference type="ARBA" id="ARBA00023303"/>
    </source>
</evidence>
<evidence type="ECO:0000259" key="14">
    <source>
        <dbReference type="Pfam" id="PF17655"/>
    </source>
</evidence>
<dbReference type="InterPro" id="IPR041647">
    <property type="entry name" value="IRK_C"/>
</dbReference>
<reference evidence="16" key="1">
    <citation type="journal article" date="2015" name="PLoS Genet.">
        <title>Genome Sequence and Transcriptome Analyses of Chrysochromulina tobin: Metabolic Tools for Enhanced Algal Fitness in the Prominent Order Prymnesiales (Haptophyceae).</title>
        <authorList>
            <person name="Hovde B.T."/>
            <person name="Deodato C.R."/>
            <person name="Hunsperger H.M."/>
            <person name="Ryken S.A."/>
            <person name="Yost W."/>
            <person name="Jha R.K."/>
            <person name="Patterson J."/>
            <person name="Monnat R.J. Jr."/>
            <person name="Barlow S.B."/>
            <person name="Starkenburg S.R."/>
            <person name="Cattolico R.A."/>
        </authorList>
    </citation>
    <scope>NUCLEOTIDE SEQUENCE</scope>
    <source>
        <strain evidence="16">CCMP291</strain>
    </source>
</reference>
<comment type="subcellular location">
    <subcellularLocation>
        <location evidence="1 11">Membrane</location>
        <topology evidence="1 11">Multi-pass membrane protein</topology>
    </subcellularLocation>
</comment>